<dbReference type="EMBL" id="CAADFT010000011">
    <property type="protein sequence ID" value="VFK41310.1"/>
    <property type="molecule type" value="Genomic_DNA"/>
</dbReference>
<proteinExistence type="predicted"/>
<protein>
    <submittedName>
        <fullName evidence="1">Uncharacterized protein</fullName>
    </submittedName>
</protein>
<organism evidence="1">
    <name type="scientific">Candidatus Kentrum sp. TC</name>
    <dbReference type="NCBI Taxonomy" id="2126339"/>
    <lineage>
        <taxon>Bacteria</taxon>
        <taxon>Pseudomonadati</taxon>
        <taxon>Pseudomonadota</taxon>
        <taxon>Gammaproteobacteria</taxon>
        <taxon>Candidatus Kentrum</taxon>
    </lineage>
</organism>
<accession>A0A450YIB5</accession>
<evidence type="ECO:0000313" key="1">
    <source>
        <dbReference type="EMBL" id="VFK41310.1"/>
    </source>
</evidence>
<sequence length="242" mass="27231">MKYLRPIFALILTLYCNHTISATSLEEISDFAKNICDEIAQEGEIKRSKIMGKLQGQASGVAKLLGAKVGLDGSIEIDHEKYKGLPIENLPEQLSDARICRKDLSALLLKERREIESILLSRTRRCRMQIIVPQEKQKIASSMAVRGISEDCDDAVQYRLVLIDRYNSHYSQGRLTISMSGEWSSLVYIDPSWSGSHLLLKVISSSDYSKWKDGVRELPIGSKVYDDVLVIVGEHVSTSRQD</sequence>
<name>A0A450YIB5_9GAMM</name>
<gene>
    <name evidence="1" type="ORF">BECKTC1821E_GA0114239_10116</name>
</gene>
<dbReference type="AlphaFoldDB" id="A0A450YIB5"/>
<reference evidence="1" key="1">
    <citation type="submission" date="2019-02" db="EMBL/GenBank/DDBJ databases">
        <authorList>
            <person name="Gruber-Vodicka R. H."/>
            <person name="Seah K. B. B."/>
        </authorList>
    </citation>
    <scope>NUCLEOTIDE SEQUENCE</scope>
    <source>
        <strain evidence="1">BECK_BZ125</strain>
    </source>
</reference>